<organism evidence="1 2">
    <name type="scientific">Gracilimonas mengyeensis</name>
    <dbReference type="NCBI Taxonomy" id="1302730"/>
    <lineage>
        <taxon>Bacteria</taxon>
        <taxon>Pseudomonadati</taxon>
        <taxon>Balneolota</taxon>
        <taxon>Balneolia</taxon>
        <taxon>Balneolales</taxon>
        <taxon>Balneolaceae</taxon>
        <taxon>Gracilimonas</taxon>
    </lineage>
</organism>
<reference evidence="1 2" key="1">
    <citation type="submission" date="2017-05" db="EMBL/GenBank/DDBJ databases">
        <authorList>
            <person name="Varghese N."/>
            <person name="Submissions S."/>
        </authorList>
    </citation>
    <scope>NUCLEOTIDE SEQUENCE [LARGE SCALE GENOMIC DNA]</scope>
    <source>
        <strain evidence="1 2">DSM 21985</strain>
    </source>
</reference>
<dbReference type="AlphaFoldDB" id="A0A521CBM9"/>
<dbReference type="Proteomes" id="UP000317557">
    <property type="component" value="Unassembled WGS sequence"/>
</dbReference>
<protein>
    <submittedName>
        <fullName evidence="1">Uncharacterized protein</fullName>
    </submittedName>
</protein>
<dbReference type="EMBL" id="FXTP01000005">
    <property type="protein sequence ID" value="SMO56804.1"/>
    <property type="molecule type" value="Genomic_DNA"/>
</dbReference>
<proteinExistence type="predicted"/>
<evidence type="ECO:0000313" key="2">
    <source>
        <dbReference type="Proteomes" id="UP000317557"/>
    </source>
</evidence>
<name>A0A521CBM9_9BACT</name>
<gene>
    <name evidence="1" type="ORF">SAMN06265219_10520</name>
</gene>
<accession>A0A521CBM9</accession>
<sequence length="188" mass="21810">MFDLSPLPKMFDIRRLFFLFGLMVCVGWTVSCASSQPKKTSESTPVPGQPDERISLNINEAVYFEFEKSDTVWTGSLTLYTLNENDEKVIKNKYVSANDSTWNDFDAFVDFLDIYEIPPQHQIEGWAPNSGQLPRRVYSFEVFNGDSTRSFSYQDPMQGIRNYWQAQNVLLFSTFVQNDLHWQEVSLN</sequence>
<keyword evidence="2" id="KW-1185">Reference proteome</keyword>
<dbReference type="OrthoDB" id="1524639at2"/>
<evidence type="ECO:0000313" key="1">
    <source>
        <dbReference type="EMBL" id="SMO56804.1"/>
    </source>
</evidence>
<dbReference type="RefSeq" id="WP_142453852.1">
    <property type="nucleotide sequence ID" value="NZ_FXTP01000005.1"/>
</dbReference>